<accession>A0A426Z129</accession>
<dbReference type="EMBL" id="AMZH03009052">
    <property type="protein sequence ID" value="RRT57679.1"/>
    <property type="molecule type" value="Genomic_DNA"/>
</dbReference>
<name>A0A426Z129_ENSVE</name>
<comment type="caution">
    <text evidence="2">The sequence shown here is derived from an EMBL/GenBank/DDBJ whole genome shotgun (WGS) entry which is preliminary data.</text>
</comment>
<sequence>MDLSLGEEMACSVSVSIPFESSMAVGSRSRMATLRTTASLPMPRPPGGRRPTSPLVDVNQPVADPSG</sequence>
<protein>
    <submittedName>
        <fullName evidence="2">Uncharacterized protein</fullName>
    </submittedName>
</protein>
<dbReference type="AlphaFoldDB" id="A0A426Z129"/>
<evidence type="ECO:0000313" key="3">
    <source>
        <dbReference type="Proteomes" id="UP000287651"/>
    </source>
</evidence>
<evidence type="ECO:0000256" key="1">
    <source>
        <dbReference type="SAM" id="MobiDB-lite"/>
    </source>
</evidence>
<organism evidence="2 3">
    <name type="scientific">Ensete ventricosum</name>
    <name type="common">Abyssinian banana</name>
    <name type="synonym">Musa ensete</name>
    <dbReference type="NCBI Taxonomy" id="4639"/>
    <lineage>
        <taxon>Eukaryota</taxon>
        <taxon>Viridiplantae</taxon>
        <taxon>Streptophyta</taxon>
        <taxon>Embryophyta</taxon>
        <taxon>Tracheophyta</taxon>
        <taxon>Spermatophyta</taxon>
        <taxon>Magnoliopsida</taxon>
        <taxon>Liliopsida</taxon>
        <taxon>Zingiberales</taxon>
        <taxon>Musaceae</taxon>
        <taxon>Ensete</taxon>
    </lineage>
</organism>
<gene>
    <name evidence="2" type="ORF">B296_00024476</name>
</gene>
<proteinExistence type="predicted"/>
<reference evidence="2 3" key="1">
    <citation type="journal article" date="2014" name="Agronomy (Basel)">
        <title>A Draft Genome Sequence for Ensete ventricosum, the Drought-Tolerant Tree Against Hunger.</title>
        <authorList>
            <person name="Harrison J."/>
            <person name="Moore K.A."/>
            <person name="Paszkiewicz K."/>
            <person name="Jones T."/>
            <person name="Grant M."/>
            <person name="Ambacheew D."/>
            <person name="Muzemil S."/>
            <person name="Studholme D.J."/>
        </authorList>
    </citation>
    <scope>NUCLEOTIDE SEQUENCE [LARGE SCALE GENOMIC DNA]</scope>
</reference>
<evidence type="ECO:0000313" key="2">
    <source>
        <dbReference type="EMBL" id="RRT57679.1"/>
    </source>
</evidence>
<feature type="region of interest" description="Disordered" evidence="1">
    <location>
        <begin position="28"/>
        <end position="67"/>
    </location>
</feature>
<dbReference type="Proteomes" id="UP000287651">
    <property type="component" value="Unassembled WGS sequence"/>
</dbReference>